<dbReference type="EMBL" id="PQXH01000063">
    <property type="protein sequence ID" value="TGO13801.1"/>
    <property type="molecule type" value="Genomic_DNA"/>
</dbReference>
<protein>
    <submittedName>
        <fullName evidence="1">Uncharacterized protein</fullName>
    </submittedName>
</protein>
<accession>A0A4Z1EXD3</accession>
<evidence type="ECO:0000313" key="1">
    <source>
        <dbReference type="EMBL" id="TGO13801.1"/>
    </source>
</evidence>
<dbReference type="AlphaFoldDB" id="A0A4Z1EXD3"/>
<dbReference type="Proteomes" id="UP000297777">
    <property type="component" value="Unassembled WGS sequence"/>
</dbReference>
<comment type="caution">
    <text evidence="1">The sequence shown here is derived from an EMBL/GenBank/DDBJ whole genome shotgun (WGS) entry which is preliminary data.</text>
</comment>
<proteinExistence type="predicted"/>
<evidence type="ECO:0000313" key="2">
    <source>
        <dbReference type="Proteomes" id="UP000297777"/>
    </source>
</evidence>
<reference evidence="1 2" key="1">
    <citation type="submission" date="2017-12" db="EMBL/GenBank/DDBJ databases">
        <title>Comparative genomics of Botrytis spp.</title>
        <authorList>
            <person name="Valero-Jimenez C.A."/>
            <person name="Tapia P."/>
            <person name="Veloso J."/>
            <person name="Silva-Moreno E."/>
            <person name="Staats M."/>
            <person name="Valdes J.H."/>
            <person name="Van Kan J.A.L."/>
        </authorList>
    </citation>
    <scope>NUCLEOTIDE SEQUENCE [LARGE SCALE GENOMIC DNA]</scope>
    <source>
        <strain evidence="1 2">Bt9001</strain>
    </source>
</reference>
<sequence>MLFFETCELLSSFSPLRYLCTVCYHPSQMGIARMPSIQYRTPIDDMRLQSLLHNVYPPSIGGKEVFPED</sequence>
<organism evidence="1 2">
    <name type="scientific">Botrytis tulipae</name>
    <dbReference type="NCBI Taxonomy" id="87230"/>
    <lineage>
        <taxon>Eukaryota</taxon>
        <taxon>Fungi</taxon>
        <taxon>Dikarya</taxon>
        <taxon>Ascomycota</taxon>
        <taxon>Pezizomycotina</taxon>
        <taxon>Leotiomycetes</taxon>
        <taxon>Helotiales</taxon>
        <taxon>Sclerotiniaceae</taxon>
        <taxon>Botrytis</taxon>
    </lineage>
</organism>
<keyword evidence="2" id="KW-1185">Reference proteome</keyword>
<name>A0A4Z1EXD3_9HELO</name>
<gene>
    <name evidence="1" type="ORF">BTUL_0063g00330</name>
</gene>